<protein>
    <submittedName>
        <fullName evidence="1">Dimethylsulfonioproprionate lyase family protein</fullName>
    </submittedName>
</protein>
<proteinExistence type="predicted"/>
<organism evidence="1 2">
    <name type="scientific">Paracoccus broussonetiae subsp. drimophilus</name>
    <dbReference type="NCBI Taxonomy" id="3373869"/>
    <lineage>
        <taxon>Bacteria</taxon>
        <taxon>Pseudomonadati</taxon>
        <taxon>Pseudomonadota</taxon>
        <taxon>Alphaproteobacteria</taxon>
        <taxon>Rhodobacterales</taxon>
        <taxon>Paracoccaceae</taxon>
        <taxon>Paracoccus</taxon>
        <taxon>Paracoccus broussonetiae</taxon>
    </lineage>
</organism>
<dbReference type="InterPro" id="IPR011051">
    <property type="entry name" value="RmlC_Cupin_sf"/>
</dbReference>
<name>A0ABW7LJB1_9RHOB</name>
<dbReference type="EMBL" id="JBIMPR010000003">
    <property type="protein sequence ID" value="MFH5773468.1"/>
    <property type="molecule type" value="Genomic_DNA"/>
</dbReference>
<sequence length="194" mass="21148">MTRPQALQDFIDIALPAMQARAHDGGSPASLQRIAEAVTAPGDSGAAPATLPVVGEWLDSALDRRPEYEDLAELLQAIRALSPLLCWRKRTGDATASANFQSSHANAMLLGPGGIEERRDMWIGLSLLAPQTRYPDHQHAPEETYLVLSPGSFRKPGRDWFQPGLGGSFFVPPNAVHAMRSEDEPLFALWALRV</sequence>
<evidence type="ECO:0000313" key="1">
    <source>
        <dbReference type="EMBL" id="MFH5773468.1"/>
    </source>
</evidence>
<accession>A0ABW7LJB1</accession>
<dbReference type="GO" id="GO:0016829">
    <property type="term" value="F:lyase activity"/>
    <property type="evidence" value="ECO:0007669"/>
    <property type="project" value="UniProtKB-KW"/>
</dbReference>
<evidence type="ECO:0000313" key="2">
    <source>
        <dbReference type="Proteomes" id="UP001609376"/>
    </source>
</evidence>
<dbReference type="SUPFAM" id="SSF51182">
    <property type="entry name" value="RmlC-like cupins"/>
    <property type="match status" value="1"/>
</dbReference>
<comment type="caution">
    <text evidence="1">The sequence shown here is derived from an EMBL/GenBank/DDBJ whole genome shotgun (WGS) entry which is preliminary data.</text>
</comment>
<gene>
    <name evidence="1" type="ORF">ACHFJ0_04390</name>
</gene>
<reference evidence="1 2" key="1">
    <citation type="submission" date="2024-10" db="EMBL/GenBank/DDBJ databases">
        <title>Paracoccus drimophilus sp. nov., a novel bacterium from corn roots in Hunan.</title>
        <authorList>
            <person name="Li X."/>
        </authorList>
    </citation>
    <scope>NUCLEOTIDE SEQUENCE [LARGE SCALE GENOMIC DNA]</scope>
    <source>
        <strain evidence="1 2">NGMCC 1.201697</strain>
    </source>
</reference>
<keyword evidence="2" id="KW-1185">Reference proteome</keyword>
<keyword evidence="1" id="KW-0456">Lyase</keyword>
<dbReference type="Pfam" id="PF16867">
    <property type="entry name" value="DMSP_lyase"/>
    <property type="match status" value="1"/>
</dbReference>
<dbReference type="Proteomes" id="UP001609376">
    <property type="component" value="Unassembled WGS sequence"/>
</dbReference>
<dbReference type="InterPro" id="IPR031723">
    <property type="entry name" value="DMSP_lyase"/>
</dbReference>
<dbReference type="Gene3D" id="2.60.120.10">
    <property type="entry name" value="Jelly Rolls"/>
    <property type="match status" value="1"/>
</dbReference>
<dbReference type="InterPro" id="IPR014710">
    <property type="entry name" value="RmlC-like_jellyroll"/>
</dbReference>
<dbReference type="RefSeq" id="WP_395132316.1">
    <property type="nucleotide sequence ID" value="NZ_JBIMPR010000003.1"/>
</dbReference>